<evidence type="ECO:0000313" key="1">
    <source>
        <dbReference type="EMBL" id="GHC97879.1"/>
    </source>
</evidence>
<reference evidence="1" key="1">
    <citation type="journal article" date="2014" name="Int. J. Syst. Evol. Microbiol.">
        <title>Complete genome sequence of Corynebacterium casei LMG S-19264T (=DSM 44701T), isolated from a smear-ripened cheese.</title>
        <authorList>
            <consortium name="US DOE Joint Genome Institute (JGI-PGF)"/>
            <person name="Walter F."/>
            <person name="Albersmeier A."/>
            <person name="Kalinowski J."/>
            <person name="Ruckert C."/>
        </authorList>
    </citation>
    <scope>NUCLEOTIDE SEQUENCE</scope>
    <source>
        <strain evidence="1">JCM 4637</strain>
    </source>
</reference>
<name>A0A918WZV5_9ACTN</name>
<comment type="caution">
    <text evidence="1">The sequence shown here is derived from an EMBL/GenBank/DDBJ whole genome shotgun (WGS) entry which is preliminary data.</text>
</comment>
<dbReference type="EMBL" id="BMVC01000007">
    <property type="protein sequence ID" value="GHC97879.1"/>
    <property type="molecule type" value="Genomic_DNA"/>
</dbReference>
<reference evidence="1" key="2">
    <citation type="submission" date="2020-09" db="EMBL/GenBank/DDBJ databases">
        <authorList>
            <person name="Sun Q."/>
            <person name="Ohkuma M."/>
        </authorList>
    </citation>
    <scope>NUCLEOTIDE SEQUENCE</scope>
    <source>
        <strain evidence="1">JCM 4637</strain>
    </source>
</reference>
<dbReference type="Proteomes" id="UP000638353">
    <property type="component" value="Unassembled WGS sequence"/>
</dbReference>
<gene>
    <name evidence="1" type="ORF">GCM10010334_39770</name>
</gene>
<evidence type="ECO:0008006" key="3">
    <source>
        <dbReference type="Google" id="ProtNLM"/>
    </source>
</evidence>
<sequence>MTTISPLPRISTDEATALAMRLIPDWEWNPQSVGAVRALPTFAGKLVEAAQAYQTPYPELPHTVQDALVLRRLQQQVHTARLNPLWRARLAEAGITGAPATYRDWQQVPLSDKDVQRDFFMDERPGMVVPLHHGGFEVVASGGTSGGRPLEVVYSLRELEDTYRIAGDFMGTYQLGKYLPGIGPKWLMTTLADYQMWSSGTMVGGVLSHVPGINYIGAGPVTAPVLEHMFSYPGPKALMGITAGIAILSDLGAGMSQEAKESFRVALYGSGVLAQRKRAELRAMYPNLAILSYFAATQAETIGLQLSEESPYLASVPGLHFIEIVDADGRWVPEGEEGELVVTRLHAHETPLLRLKLGDRMIRRPRLDGAGLKTQQFEFAGRTGDVLHLNDSQYSAARAYESLRDELRASTGVDLDALAHEVQFVNHRESRTLVFLASVDDVAGVTYSLDTALGPYGVRQTFLNSLPRSLSLFNHGEANPASIEKTGYQFQIKFVHRMSAEIERTDVGKVPLVRDRG</sequence>
<dbReference type="RefSeq" id="WP_189824411.1">
    <property type="nucleotide sequence ID" value="NZ_BMVC01000007.1"/>
</dbReference>
<dbReference type="InterPro" id="IPR042099">
    <property type="entry name" value="ANL_N_sf"/>
</dbReference>
<evidence type="ECO:0000313" key="2">
    <source>
        <dbReference type="Proteomes" id="UP000638353"/>
    </source>
</evidence>
<proteinExistence type="predicted"/>
<dbReference type="PANTHER" id="PTHR43845:SF1">
    <property type="entry name" value="BLR5969 PROTEIN"/>
    <property type="match status" value="1"/>
</dbReference>
<dbReference type="PANTHER" id="PTHR43845">
    <property type="entry name" value="BLR5969 PROTEIN"/>
    <property type="match status" value="1"/>
</dbReference>
<protein>
    <recommendedName>
        <fullName evidence="3">Phenylacetate--CoA ligase family protein</fullName>
    </recommendedName>
</protein>
<organism evidence="1 2">
    <name type="scientific">Streptomyces finlayi</name>
    <dbReference type="NCBI Taxonomy" id="67296"/>
    <lineage>
        <taxon>Bacteria</taxon>
        <taxon>Bacillati</taxon>
        <taxon>Actinomycetota</taxon>
        <taxon>Actinomycetes</taxon>
        <taxon>Kitasatosporales</taxon>
        <taxon>Streptomycetaceae</taxon>
        <taxon>Streptomyces</taxon>
    </lineage>
</organism>
<dbReference type="SUPFAM" id="SSF56801">
    <property type="entry name" value="Acetyl-CoA synthetase-like"/>
    <property type="match status" value="1"/>
</dbReference>
<dbReference type="AlphaFoldDB" id="A0A918WZV5"/>
<dbReference type="Gene3D" id="3.40.50.12780">
    <property type="entry name" value="N-terminal domain of ligase-like"/>
    <property type="match status" value="1"/>
</dbReference>
<accession>A0A918WZV5</accession>